<dbReference type="EMBL" id="UINC01003998">
    <property type="protein sequence ID" value="SVA10970.1"/>
    <property type="molecule type" value="Genomic_DNA"/>
</dbReference>
<proteinExistence type="predicted"/>
<reference evidence="8" key="1">
    <citation type="submission" date="2018-05" db="EMBL/GenBank/DDBJ databases">
        <authorList>
            <person name="Lanie J.A."/>
            <person name="Ng W.-L."/>
            <person name="Kazmierczak K.M."/>
            <person name="Andrzejewski T.M."/>
            <person name="Davidsen T.M."/>
            <person name="Wayne K.J."/>
            <person name="Tettelin H."/>
            <person name="Glass J.I."/>
            <person name="Rusch D."/>
            <person name="Podicherti R."/>
            <person name="Tsui H.-C.T."/>
            <person name="Winkler M.E."/>
        </authorList>
    </citation>
    <scope>NUCLEOTIDE SEQUENCE</scope>
</reference>
<feature type="transmembrane region" description="Helical" evidence="6">
    <location>
        <begin position="27"/>
        <end position="55"/>
    </location>
</feature>
<comment type="subcellular location">
    <subcellularLocation>
        <location evidence="1">Membrane</location>
        <topology evidence="1">Multi-pass membrane protein</topology>
    </subcellularLocation>
</comment>
<gene>
    <name evidence="8" type="ORF">METZ01_LOCUS63824</name>
</gene>
<organism evidence="8">
    <name type="scientific">marine metagenome</name>
    <dbReference type="NCBI Taxonomy" id="408172"/>
    <lineage>
        <taxon>unclassified sequences</taxon>
        <taxon>metagenomes</taxon>
        <taxon>ecological metagenomes</taxon>
    </lineage>
</organism>
<keyword evidence="4 6" id="KW-1133">Transmembrane helix</keyword>
<accession>A0A381T430</accession>
<evidence type="ECO:0000256" key="4">
    <source>
        <dbReference type="ARBA" id="ARBA00022989"/>
    </source>
</evidence>
<evidence type="ECO:0000256" key="2">
    <source>
        <dbReference type="ARBA" id="ARBA00022692"/>
    </source>
</evidence>
<evidence type="ECO:0000256" key="1">
    <source>
        <dbReference type="ARBA" id="ARBA00004141"/>
    </source>
</evidence>
<dbReference type="Pfam" id="PF05140">
    <property type="entry name" value="ResB"/>
    <property type="match status" value="2"/>
</dbReference>
<keyword evidence="2 6" id="KW-0812">Transmembrane</keyword>
<name>A0A381T430_9ZZZZ</name>
<feature type="transmembrane region" description="Helical" evidence="6">
    <location>
        <begin position="67"/>
        <end position="87"/>
    </location>
</feature>
<dbReference type="GO" id="GO:0016020">
    <property type="term" value="C:membrane"/>
    <property type="evidence" value="ECO:0007669"/>
    <property type="project" value="UniProtKB-SubCell"/>
</dbReference>
<evidence type="ECO:0000259" key="7">
    <source>
        <dbReference type="Pfam" id="PF05140"/>
    </source>
</evidence>
<keyword evidence="3" id="KW-0201">Cytochrome c-type biogenesis</keyword>
<evidence type="ECO:0000256" key="6">
    <source>
        <dbReference type="SAM" id="Phobius"/>
    </source>
</evidence>
<feature type="domain" description="ResB-like" evidence="7">
    <location>
        <begin position="235"/>
        <end position="300"/>
    </location>
</feature>
<dbReference type="AlphaFoldDB" id="A0A381T430"/>
<feature type="transmembrane region" description="Helical" evidence="6">
    <location>
        <begin position="318"/>
        <end position="337"/>
    </location>
</feature>
<evidence type="ECO:0000256" key="5">
    <source>
        <dbReference type="ARBA" id="ARBA00023136"/>
    </source>
</evidence>
<sequence>MVLVVVGTVSQRDIGLFASQQRYFSSYIFLFGPIPLPGGRIVLTLMLTNLISMLFKQNLWKMKKIGILVVHLGGVMLLVGAGLTAIFSSEGSMVIEEGSRSNTIDDYHNTELAIINISEQNYDIYTVFGQHLFVRGNNLRHENLNFDITVLEYMDNSTFEPISGQSDIQYRGMLKNISLKEIPIDKDDMKNRPGIIFQVSGSFTDSDGIYGLIFGQSVPATLSINGKQYVMSIQKKKTYLPFAIELLDFKKVMHPGTQVAKSFSSRINLIEDNVPRSVLIEMNKPLRHKGYTFFQASFIEGLDGEATVLAAVHNYGRLFPYISSIIMSIGLLLHLLTKLPSLMKKNKK</sequence>
<evidence type="ECO:0000313" key="8">
    <source>
        <dbReference type="EMBL" id="SVA10970.1"/>
    </source>
</evidence>
<dbReference type="InterPro" id="IPR007816">
    <property type="entry name" value="ResB-like_domain"/>
</dbReference>
<dbReference type="GO" id="GO:0017004">
    <property type="term" value="P:cytochrome complex assembly"/>
    <property type="evidence" value="ECO:0007669"/>
    <property type="project" value="UniProtKB-KW"/>
</dbReference>
<feature type="domain" description="ResB-like" evidence="7">
    <location>
        <begin position="62"/>
        <end position="108"/>
    </location>
</feature>
<evidence type="ECO:0000256" key="3">
    <source>
        <dbReference type="ARBA" id="ARBA00022748"/>
    </source>
</evidence>
<keyword evidence="5 6" id="KW-0472">Membrane</keyword>
<protein>
    <recommendedName>
        <fullName evidence="7">ResB-like domain-containing protein</fullName>
    </recommendedName>
</protein>